<comment type="caution">
    <text evidence="1">The sequence shown here is derived from an EMBL/GenBank/DDBJ whole genome shotgun (WGS) entry which is preliminary data.</text>
</comment>
<gene>
    <name evidence="1" type="ORF">DWZ32_03515</name>
</gene>
<proteinExistence type="predicted"/>
<organism evidence="1 2">
    <name type="scientific">Bacteroides intestinalis</name>
    <dbReference type="NCBI Taxonomy" id="329854"/>
    <lineage>
        <taxon>Bacteria</taxon>
        <taxon>Pseudomonadati</taxon>
        <taxon>Bacteroidota</taxon>
        <taxon>Bacteroidia</taxon>
        <taxon>Bacteroidales</taxon>
        <taxon>Bacteroidaceae</taxon>
        <taxon>Bacteroides</taxon>
    </lineage>
</organism>
<dbReference type="EMBL" id="QRQM01000003">
    <property type="protein sequence ID" value="RHN09602.1"/>
    <property type="molecule type" value="Genomic_DNA"/>
</dbReference>
<dbReference type="RefSeq" id="WP_118476883.1">
    <property type="nucleotide sequence ID" value="NZ_JADNLS010000033.1"/>
</dbReference>
<name>A0AB37MHR8_9BACE</name>
<sequence length="73" mass="7491">MKKILNVSEMKQVRGGAVPSSYCGEGELLYTCTSDYGNGQTSTGVVCAKDKNAAGVAVMIAHTAVGSMDVVCS</sequence>
<evidence type="ECO:0008006" key="3">
    <source>
        <dbReference type="Google" id="ProtNLM"/>
    </source>
</evidence>
<evidence type="ECO:0000313" key="2">
    <source>
        <dbReference type="Proteomes" id="UP000286003"/>
    </source>
</evidence>
<dbReference type="AlphaFoldDB" id="A0AB37MHR8"/>
<reference evidence="1 2" key="1">
    <citation type="submission" date="2018-08" db="EMBL/GenBank/DDBJ databases">
        <title>A genome reference for cultivated species of the human gut microbiota.</title>
        <authorList>
            <person name="Zou Y."/>
            <person name="Xue W."/>
            <person name="Luo G."/>
        </authorList>
    </citation>
    <scope>NUCLEOTIDE SEQUENCE [LARGE SCALE GENOMIC DNA]</scope>
    <source>
        <strain evidence="1 2">AF31-23</strain>
    </source>
</reference>
<protein>
    <recommendedName>
        <fullName evidence="3">Bacteriocin</fullName>
    </recommendedName>
</protein>
<dbReference type="Proteomes" id="UP000286003">
    <property type="component" value="Unassembled WGS sequence"/>
</dbReference>
<accession>A0AB37MHR8</accession>
<evidence type="ECO:0000313" key="1">
    <source>
        <dbReference type="EMBL" id="RHN09602.1"/>
    </source>
</evidence>